<evidence type="ECO:0000256" key="5">
    <source>
        <dbReference type="ARBA" id="ARBA00022989"/>
    </source>
</evidence>
<evidence type="ECO:0000256" key="7">
    <source>
        <dbReference type="RuleBase" id="RU367016"/>
    </source>
</evidence>
<dbReference type="PANTHER" id="PTHR30353:SF15">
    <property type="entry name" value="INNER MEMBRANE PROTEIN YABI"/>
    <property type="match status" value="1"/>
</dbReference>
<dbReference type="HOGENOM" id="CLU_044208_3_2_5"/>
<organism evidence="9 10">
    <name type="scientific">Nitrobacter hamburgensis (strain DSM 10229 / NCIMB 13809 / X14)</name>
    <dbReference type="NCBI Taxonomy" id="323097"/>
    <lineage>
        <taxon>Bacteria</taxon>
        <taxon>Pseudomonadati</taxon>
        <taxon>Pseudomonadota</taxon>
        <taxon>Alphaproteobacteria</taxon>
        <taxon>Hyphomicrobiales</taxon>
        <taxon>Nitrobacteraceae</taxon>
        <taxon>Nitrobacter</taxon>
    </lineage>
</organism>
<dbReference type="eggNOG" id="COG0586">
    <property type="taxonomic scope" value="Bacteria"/>
</dbReference>
<keyword evidence="6 7" id="KW-0472">Membrane</keyword>
<dbReference type="Pfam" id="PF09335">
    <property type="entry name" value="VTT_dom"/>
    <property type="match status" value="1"/>
</dbReference>
<dbReference type="EMBL" id="CP000319">
    <property type="protein sequence ID" value="ABE61387.1"/>
    <property type="molecule type" value="Genomic_DNA"/>
</dbReference>
<dbReference type="KEGG" id="nha:Nham_0497"/>
<name>Q1QQW0_NITHX</name>
<gene>
    <name evidence="9" type="ordered locus">Nham_0497</name>
</gene>
<feature type="domain" description="VTT" evidence="8">
    <location>
        <begin position="60"/>
        <end position="183"/>
    </location>
</feature>
<comment type="subcellular location">
    <subcellularLocation>
        <location evidence="1 7">Cell membrane</location>
        <topology evidence="1 7">Multi-pass membrane protein</topology>
    </subcellularLocation>
</comment>
<feature type="transmembrane region" description="Helical" evidence="7">
    <location>
        <begin position="169"/>
        <end position="194"/>
    </location>
</feature>
<proteinExistence type="inferred from homology"/>
<evidence type="ECO:0000256" key="2">
    <source>
        <dbReference type="ARBA" id="ARBA00010792"/>
    </source>
</evidence>
<dbReference type="InterPro" id="IPR032816">
    <property type="entry name" value="VTT_dom"/>
</dbReference>
<keyword evidence="4 7" id="KW-0812">Transmembrane</keyword>
<dbReference type="Proteomes" id="UP000001953">
    <property type="component" value="Chromosome"/>
</dbReference>
<sequence length="239" mass="25525">MNRRSPTAFDSGVSELREDDFVTDYVAQLTGLVSAHAGLAYLTVFLAALLEAIPVFGSVIPGSTIILALSALIGGGELEFLPVMLAAIIGAVIGDGSAFWIGHRSQRDILSAWPLARYPGVVAQSEAFFNRYGTLAVFLARFVAPVRAFVPLTAGALGMPPQRFYGVNIAAIVLWASAHILPGIVAVSVLHRYGGIDHPAALVRHYWLPTVLGAGLIAGLVVWYVRRRRGINAPVKRQA</sequence>
<feature type="transmembrane region" description="Helical" evidence="7">
    <location>
        <begin position="206"/>
        <end position="225"/>
    </location>
</feature>
<dbReference type="AlphaFoldDB" id="Q1QQW0"/>
<keyword evidence="5 7" id="KW-1133">Transmembrane helix</keyword>
<accession>Q1QQW0</accession>
<evidence type="ECO:0000313" key="10">
    <source>
        <dbReference type="Proteomes" id="UP000001953"/>
    </source>
</evidence>
<evidence type="ECO:0000256" key="6">
    <source>
        <dbReference type="ARBA" id="ARBA00023136"/>
    </source>
</evidence>
<comment type="similarity">
    <text evidence="2 7">Belongs to the DedA family.</text>
</comment>
<feature type="transmembrane region" description="Helical" evidence="7">
    <location>
        <begin position="55"/>
        <end position="74"/>
    </location>
</feature>
<keyword evidence="3 7" id="KW-1003">Cell membrane</keyword>
<evidence type="ECO:0000313" key="9">
    <source>
        <dbReference type="EMBL" id="ABE61387.1"/>
    </source>
</evidence>
<dbReference type="InterPro" id="IPR032818">
    <property type="entry name" value="DedA-like"/>
</dbReference>
<protein>
    <recommendedName>
        <fullName evidence="8">VTT domain-containing protein</fullName>
    </recommendedName>
</protein>
<dbReference type="GO" id="GO:0005886">
    <property type="term" value="C:plasma membrane"/>
    <property type="evidence" value="ECO:0007669"/>
    <property type="project" value="UniProtKB-SubCell"/>
</dbReference>
<evidence type="ECO:0000256" key="4">
    <source>
        <dbReference type="ARBA" id="ARBA00022692"/>
    </source>
</evidence>
<feature type="transmembrane region" description="Helical" evidence="7">
    <location>
        <begin position="25"/>
        <end position="48"/>
    </location>
</feature>
<evidence type="ECO:0000256" key="3">
    <source>
        <dbReference type="ARBA" id="ARBA00022475"/>
    </source>
</evidence>
<keyword evidence="10" id="KW-1185">Reference proteome</keyword>
<evidence type="ECO:0000256" key="1">
    <source>
        <dbReference type="ARBA" id="ARBA00004651"/>
    </source>
</evidence>
<dbReference type="PANTHER" id="PTHR30353">
    <property type="entry name" value="INNER MEMBRANE PROTEIN DEDA-RELATED"/>
    <property type="match status" value="1"/>
</dbReference>
<reference evidence="9 10" key="1">
    <citation type="submission" date="2006-03" db="EMBL/GenBank/DDBJ databases">
        <title>Complete sequence of chromosome of Nitrobacter hamburgensis X14.</title>
        <authorList>
            <consortium name="US DOE Joint Genome Institute"/>
            <person name="Copeland A."/>
            <person name="Lucas S."/>
            <person name="Lapidus A."/>
            <person name="Barry K."/>
            <person name="Detter J.C."/>
            <person name="Glavina del Rio T."/>
            <person name="Hammon N."/>
            <person name="Israni S."/>
            <person name="Dalin E."/>
            <person name="Tice H."/>
            <person name="Pitluck S."/>
            <person name="Chain P."/>
            <person name="Malfatti S."/>
            <person name="Shin M."/>
            <person name="Vergez L."/>
            <person name="Schmutz J."/>
            <person name="Larimer F."/>
            <person name="Land M."/>
            <person name="Hauser L."/>
            <person name="Kyrpides N."/>
            <person name="Ivanova N."/>
            <person name="Ward B."/>
            <person name="Arp D."/>
            <person name="Klotz M."/>
            <person name="Stein L."/>
            <person name="O'Mullan G."/>
            <person name="Starkenburg S."/>
            <person name="Sayavedra L."/>
            <person name="Poret-Peterson A.T."/>
            <person name="Gentry M.E."/>
            <person name="Bruce D."/>
            <person name="Richardson P."/>
        </authorList>
    </citation>
    <scope>NUCLEOTIDE SEQUENCE [LARGE SCALE GENOMIC DNA]</scope>
    <source>
        <strain evidence="10">DSM 10229 / NCIMB 13809 / X14</strain>
    </source>
</reference>
<evidence type="ECO:0000259" key="8">
    <source>
        <dbReference type="Pfam" id="PF09335"/>
    </source>
</evidence>
<feature type="transmembrane region" description="Helical" evidence="7">
    <location>
        <begin position="80"/>
        <end position="101"/>
    </location>
</feature>